<dbReference type="InterPro" id="IPR050755">
    <property type="entry name" value="TRAFAC_YlqF/YawG_RiboMat"/>
</dbReference>
<evidence type="ECO:0000259" key="7">
    <source>
        <dbReference type="Pfam" id="PF08701"/>
    </source>
</evidence>
<dbReference type="PANTHER" id="PTHR11089">
    <property type="entry name" value="GTP-BINDING PROTEIN-RELATED"/>
    <property type="match status" value="1"/>
</dbReference>
<feature type="compositionally biased region" description="Low complexity" evidence="5">
    <location>
        <begin position="577"/>
        <end position="597"/>
    </location>
</feature>
<dbReference type="SUPFAM" id="SSF52540">
    <property type="entry name" value="P-loop containing nucleoside triphosphate hydrolases"/>
    <property type="match status" value="1"/>
</dbReference>
<feature type="domain" description="Guanine nucleotide-binding protein-like 3 N-terminal" evidence="7">
    <location>
        <begin position="15"/>
        <end position="87"/>
    </location>
</feature>
<feature type="compositionally biased region" description="Basic residues" evidence="5">
    <location>
        <begin position="1"/>
        <end position="10"/>
    </location>
</feature>
<feature type="domain" description="G" evidence="6">
    <location>
        <begin position="268"/>
        <end position="336"/>
    </location>
</feature>
<evidence type="ECO:0000256" key="2">
    <source>
        <dbReference type="ARBA" id="ARBA00022741"/>
    </source>
</evidence>
<accession>A0AA38P287</accession>
<evidence type="ECO:0000313" key="9">
    <source>
        <dbReference type="Proteomes" id="UP001163846"/>
    </source>
</evidence>
<dbReference type="InterPro" id="IPR014813">
    <property type="entry name" value="Gnl3_N_dom"/>
</dbReference>
<evidence type="ECO:0000256" key="1">
    <source>
        <dbReference type="ARBA" id="ARBA00004123"/>
    </source>
</evidence>
<dbReference type="InterPro" id="IPR027417">
    <property type="entry name" value="P-loop_NTPase"/>
</dbReference>
<evidence type="ECO:0000313" key="8">
    <source>
        <dbReference type="EMBL" id="KAJ3834733.1"/>
    </source>
</evidence>
<dbReference type="Gene3D" id="3.40.50.300">
    <property type="entry name" value="P-loop containing nucleotide triphosphate hydrolases"/>
    <property type="match status" value="1"/>
</dbReference>
<dbReference type="InterPro" id="IPR006073">
    <property type="entry name" value="GTP-bd"/>
</dbReference>
<dbReference type="Proteomes" id="UP001163846">
    <property type="component" value="Unassembled WGS sequence"/>
</dbReference>
<name>A0AA38P287_9AGAR</name>
<reference evidence="8" key="1">
    <citation type="submission" date="2022-08" db="EMBL/GenBank/DDBJ databases">
        <authorList>
            <consortium name="DOE Joint Genome Institute"/>
            <person name="Min B."/>
            <person name="Riley R."/>
            <person name="Sierra-Patev S."/>
            <person name="Naranjo-Ortiz M."/>
            <person name="Looney B."/>
            <person name="Konkel Z."/>
            <person name="Slot J.C."/>
            <person name="Sakamoto Y."/>
            <person name="Steenwyk J.L."/>
            <person name="Rokas A."/>
            <person name="Carro J."/>
            <person name="Camarero S."/>
            <person name="Ferreira P."/>
            <person name="Molpeceres G."/>
            <person name="Ruiz-Duenas F.J."/>
            <person name="Serrano A."/>
            <person name="Henrissat B."/>
            <person name="Drula E."/>
            <person name="Hughes K.W."/>
            <person name="Mata J.L."/>
            <person name="Ishikawa N.K."/>
            <person name="Vargas-Isla R."/>
            <person name="Ushijima S."/>
            <person name="Smith C.A."/>
            <person name="Ahrendt S."/>
            <person name="Andreopoulos W."/>
            <person name="He G."/>
            <person name="Labutti K."/>
            <person name="Lipzen A."/>
            <person name="Ng V."/>
            <person name="Sandor L."/>
            <person name="Barry K."/>
            <person name="Martinez A.T."/>
            <person name="Xiao Y."/>
            <person name="Gibbons J.G."/>
            <person name="Terashima K."/>
            <person name="Hibbett D.S."/>
            <person name="Grigoriev I.V."/>
        </authorList>
    </citation>
    <scope>NUCLEOTIDE SEQUENCE</scope>
    <source>
        <strain evidence="8">TFB9207</strain>
    </source>
</reference>
<comment type="subcellular location">
    <subcellularLocation>
        <location evidence="1">Nucleus</location>
    </subcellularLocation>
</comment>
<evidence type="ECO:0000256" key="4">
    <source>
        <dbReference type="ARBA" id="ARBA00023242"/>
    </source>
</evidence>
<dbReference type="EMBL" id="MU806491">
    <property type="protein sequence ID" value="KAJ3834733.1"/>
    <property type="molecule type" value="Genomic_DNA"/>
</dbReference>
<keyword evidence="2" id="KW-0547">Nucleotide-binding</keyword>
<dbReference type="Pfam" id="PF01926">
    <property type="entry name" value="MMR_HSR1"/>
    <property type="match status" value="1"/>
</dbReference>
<keyword evidence="9" id="KW-1185">Reference proteome</keyword>
<dbReference type="GO" id="GO:0005525">
    <property type="term" value="F:GTP binding"/>
    <property type="evidence" value="ECO:0007669"/>
    <property type="project" value="UniProtKB-KW"/>
</dbReference>
<dbReference type="AlphaFoldDB" id="A0AA38P287"/>
<feature type="compositionally biased region" description="Acidic residues" evidence="5">
    <location>
        <begin position="502"/>
        <end position="551"/>
    </location>
</feature>
<feature type="region of interest" description="Disordered" evidence="5">
    <location>
        <begin position="1"/>
        <end position="56"/>
    </location>
</feature>
<sequence>MPRIRKKTSKRSTTNDRRKITQKVRESKKKKAKASKKSVEWKSKHKKDPGIPNTFPYKEQILAEVAEQRKLFAEEKQRRKDEKRMQKLATDDAPVDLEDADGIASISAKQLTVKTTSRPVHEVEDSESEDEDAPVLINRDLPHLQAVLNQADVVVEVLDARDPLPFRSSYLEELISSKPNRQTLFVLNKIDCAPQEAAIAWTNVLRKQQPTFPFRSATSFLPESNATKVDLKGKGKARDAVNDALGATAILECLGRLAEEKNNDTPLTVAVVGVTNTGKSSLVNSLARNSAFQIYSTASPHPGPSTTTMPQEMTLHFEGKTFRFIDTPGFLWKTDSSSLEAEDMRSRDILMRNKGRIDRLKDPLAPVAHLVSRANMEDLMLLYALPAFPKGDVDAFISGVARSQQLVRKKGVLHLTGASKLVLRDWGIGKIRWYSTPPAGLTADKSSNEAWLEGFYAKADEVFKSLRSRKEMRKDGGLIRISPGQVESREVMTEVLYAEFGGNEDEDEDRSENDDEEAEQDEMESEEEEDEDEDEVEDRGESYEEGDDEEVPPPTQPSQKRKRVETQKSLPPKKKVSFGSKSFTMSKSSSTTVPSTKKLLEPKSKKVKSVANAPSQSRQPKTAADKGDAEAYDFGKYF</sequence>
<organism evidence="8 9">
    <name type="scientific">Lentinula raphanica</name>
    <dbReference type="NCBI Taxonomy" id="153919"/>
    <lineage>
        <taxon>Eukaryota</taxon>
        <taxon>Fungi</taxon>
        <taxon>Dikarya</taxon>
        <taxon>Basidiomycota</taxon>
        <taxon>Agaricomycotina</taxon>
        <taxon>Agaricomycetes</taxon>
        <taxon>Agaricomycetidae</taxon>
        <taxon>Agaricales</taxon>
        <taxon>Marasmiineae</taxon>
        <taxon>Omphalotaceae</taxon>
        <taxon>Lentinula</taxon>
    </lineage>
</organism>
<keyword evidence="3" id="KW-0342">GTP-binding</keyword>
<dbReference type="PANTHER" id="PTHR11089:SF30">
    <property type="entry name" value="GUANINE NUCLEOTIDE-BINDING PROTEIN-LIKE 3 HOMOLOG"/>
    <property type="match status" value="1"/>
</dbReference>
<protein>
    <submittedName>
        <fullName evidence="8">GTP-binding protein</fullName>
    </submittedName>
</protein>
<dbReference type="Pfam" id="PF08701">
    <property type="entry name" value="GN3L_Grn1"/>
    <property type="match status" value="1"/>
</dbReference>
<evidence type="ECO:0000256" key="3">
    <source>
        <dbReference type="ARBA" id="ARBA00023134"/>
    </source>
</evidence>
<comment type="caution">
    <text evidence="8">The sequence shown here is derived from an EMBL/GenBank/DDBJ whole genome shotgun (WGS) entry which is preliminary data.</text>
</comment>
<gene>
    <name evidence="8" type="ORF">F5878DRAFT_589076</name>
</gene>
<feature type="region of interest" description="Disordered" evidence="5">
    <location>
        <begin position="499"/>
        <end position="638"/>
    </location>
</feature>
<evidence type="ECO:0000256" key="5">
    <source>
        <dbReference type="SAM" id="MobiDB-lite"/>
    </source>
</evidence>
<proteinExistence type="predicted"/>
<keyword evidence="4" id="KW-0539">Nucleus</keyword>
<feature type="compositionally biased region" description="Basic and acidic residues" evidence="5">
    <location>
        <begin position="13"/>
        <end position="25"/>
    </location>
</feature>
<dbReference type="GO" id="GO:0005730">
    <property type="term" value="C:nucleolus"/>
    <property type="evidence" value="ECO:0007669"/>
    <property type="project" value="TreeGrafter"/>
</dbReference>
<feature type="compositionally biased region" description="Basic residues" evidence="5">
    <location>
        <begin position="26"/>
        <end position="36"/>
    </location>
</feature>
<evidence type="ECO:0000259" key="6">
    <source>
        <dbReference type="Pfam" id="PF01926"/>
    </source>
</evidence>